<organism evidence="2 3">
    <name type="scientific">Polyangium sorediatum</name>
    <dbReference type="NCBI Taxonomy" id="889274"/>
    <lineage>
        <taxon>Bacteria</taxon>
        <taxon>Pseudomonadati</taxon>
        <taxon>Myxococcota</taxon>
        <taxon>Polyangia</taxon>
        <taxon>Polyangiales</taxon>
        <taxon>Polyangiaceae</taxon>
        <taxon>Polyangium</taxon>
    </lineage>
</organism>
<evidence type="ECO:0000256" key="1">
    <source>
        <dbReference type="SAM" id="MobiDB-lite"/>
    </source>
</evidence>
<dbReference type="RefSeq" id="WP_136968412.1">
    <property type="nucleotide sequence ID" value="NZ_JARZHI010000037.1"/>
</dbReference>
<dbReference type="EMBL" id="JARZHI010000037">
    <property type="protein sequence ID" value="MDI1434097.1"/>
    <property type="molecule type" value="Genomic_DNA"/>
</dbReference>
<dbReference type="Gene3D" id="2.30.30.140">
    <property type="match status" value="1"/>
</dbReference>
<dbReference type="Proteomes" id="UP001160301">
    <property type="component" value="Unassembled WGS sequence"/>
</dbReference>
<comment type="caution">
    <text evidence="2">The sequence shown here is derived from an EMBL/GenBank/DDBJ whole genome shotgun (WGS) entry which is preliminary data.</text>
</comment>
<evidence type="ECO:0000313" key="2">
    <source>
        <dbReference type="EMBL" id="MDI1434097.1"/>
    </source>
</evidence>
<feature type="region of interest" description="Disordered" evidence="1">
    <location>
        <begin position="231"/>
        <end position="253"/>
    </location>
</feature>
<name>A0ABT6P0G0_9BACT</name>
<proteinExistence type="predicted"/>
<sequence length="357" mass="36690">MDPLAPIAGLTLEQYAELRALCADHPDDADACARVVQSKNVSREDWLAAHAGWLARLEDPALGGAIAVRFVPAYQAALGRAKGAAPALSFAEYVELSAQIMHAGLSSTLARQDLDLFRYTQIAFHWNAAMSRDMQQFVAYVCAVEQELLRLHRGGERRPISTLATLIGTQATAYAPPSEAPAALADEPTPAAAPAPALAAVPAPALAAVPAPAPALASIPAPALAAVPAPAAVPTPEPATVPTPEPAAVPAPAAVPIPEPAAAAAPAQQPKSLEQEATDAAKAVGGALKSGFDKLGHALDSFGKSLSKPGVGSAVLVAWSDGNKYPGTVAQISQGQYFVTMSNGEQYWVAEQYISAP</sequence>
<gene>
    <name evidence="2" type="ORF">QHF89_31650</name>
</gene>
<accession>A0ABT6P0G0</accession>
<reference evidence="2 3" key="1">
    <citation type="submission" date="2023-04" db="EMBL/GenBank/DDBJ databases">
        <title>The genome sequence of Polyangium sorediatum DSM14670.</title>
        <authorList>
            <person name="Zhang X."/>
        </authorList>
    </citation>
    <scope>NUCLEOTIDE SEQUENCE [LARGE SCALE GENOMIC DNA]</scope>
    <source>
        <strain evidence="2 3">DSM 14670</strain>
    </source>
</reference>
<evidence type="ECO:0000313" key="3">
    <source>
        <dbReference type="Proteomes" id="UP001160301"/>
    </source>
</evidence>
<keyword evidence="3" id="KW-1185">Reference proteome</keyword>
<protein>
    <submittedName>
        <fullName evidence="2">Uncharacterized protein</fullName>
    </submittedName>
</protein>